<dbReference type="OrthoDB" id="3269398at2759"/>
<reference evidence="1 2" key="1">
    <citation type="submission" date="2014-04" db="EMBL/GenBank/DDBJ databases">
        <authorList>
            <consortium name="DOE Joint Genome Institute"/>
            <person name="Kuo A."/>
            <person name="Gay G."/>
            <person name="Dore J."/>
            <person name="Kohler A."/>
            <person name="Nagy L.G."/>
            <person name="Floudas D."/>
            <person name="Copeland A."/>
            <person name="Barry K.W."/>
            <person name="Cichocki N."/>
            <person name="Veneault-Fourrey C."/>
            <person name="LaButti K."/>
            <person name="Lindquist E.A."/>
            <person name="Lipzen A."/>
            <person name="Lundell T."/>
            <person name="Morin E."/>
            <person name="Murat C."/>
            <person name="Sun H."/>
            <person name="Tunlid A."/>
            <person name="Henrissat B."/>
            <person name="Grigoriev I.V."/>
            <person name="Hibbett D.S."/>
            <person name="Martin F."/>
            <person name="Nordberg H.P."/>
            <person name="Cantor M.N."/>
            <person name="Hua S.X."/>
        </authorList>
    </citation>
    <scope>NUCLEOTIDE SEQUENCE [LARGE SCALE GENOMIC DNA]</scope>
    <source>
        <strain evidence="2">h7</strain>
    </source>
</reference>
<organism evidence="1 2">
    <name type="scientific">Hebeloma cylindrosporum</name>
    <dbReference type="NCBI Taxonomy" id="76867"/>
    <lineage>
        <taxon>Eukaryota</taxon>
        <taxon>Fungi</taxon>
        <taxon>Dikarya</taxon>
        <taxon>Basidiomycota</taxon>
        <taxon>Agaricomycotina</taxon>
        <taxon>Agaricomycetes</taxon>
        <taxon>Agaricomycetidae</taxon>
        <taxon>Agaricales</taxon>
        <taxon>Agaricineae</taxon>
        <taxon>Hymenogastraceae</taxon>
        <taxon>Hebeloma</taxon>
    </lineage>
</organism>
<proteinExistence type="predicted"/>
<reference evidence="2" key="2">
    <citation type="submission" date="2015-01" db="EMBL/GenBank/DDBJ databases">
        <title>Evolutionary Origins and Diversification of the Mycorrhizal Mutualists.</title>
        <authorList>
            <consortium name="DOE Joint Genome Institute"/>
            <consortium name="Mycorrhizal Genomics Consortium"/>
            <person name="Kohler A."/>
            <person name="Kuo A."/>
            <person name="Nagy L.G."/>
            <person name="Floudas D."/>
            <person name="Copeland A."/>
            <person name="Barry K.W."/>
            <person name="Cichocki N."/>
            <person name="Veneault-Fourrey C."/>
            <person name="LaButti K."/>
            <person name="Lindquist E.A."/>
            <person name="Lipzen A."/>
            <person name="Lundell T."/>
            <person name="Morin E."/>
            <person name="Murat C."/>
            <person name="Riley R."/>
            <person name="Ohm R."/>
            <person name="Sun H."/>
            <person name="Tunlid A."/>
            <person name="Henrissat B."/>
            <person name="Grigoriev I.V."/>
            <person name="Hibbett D.S."/>
            <person name="Martin F."/>
        </authorList>
    </citation>
    <scope>NUCLEOTIDE SEQUENCE [LARGE SCALE GENOMIC DNA]</scope>
    <source>
        <strain evidence="2">h7</strain>
    </source>
</reference>
<dbReference type="Proteomes" id="UP000053424">
    <property type="component" value="Unassembled WGS sequence"/>
</dbReference>
<accession>A0A0C2YC48</accession>
<dbReference type="EMBL" id="KN831769">
    <property type="protein sequence ID" value="KIM47448.1"/>
    <property type="molecule type" value="Genomic_DNA"/>
</dbReference>
<protein>
    <submittedName>
        <fullName evidence="1">Uncharacterized protein</fullName>
    </submittedName>
</protein>
<dbReference type="HOGENOM" id="CLU_172241_0_0_1"/>
<dbReference type="AlphaFoldDB" id="A0A0C2YC48"/>
<sequence>FLVDQEGFRAAQPNFRFSRVARLRSSQHSRSPDTVMAQFRPIIRQAFHFHYAPFESPPVLRRVTVNDDETHDYVS</sequence>
<gene>
    <name evidence="1" type="ORF">M413DRAFT_41983</name>
</gene>
<evidence type="ECO:0000313" key="2">
    <source>
        <dbReference type="Proteomes" id="UP000053424"/>
    </source>
</evidence>
<feature type="non-terminal residue" evidence="1">
    <location>
        <position position="1"/>
    </location>
</feature>
<dbReference type="STRING" id="686832.A0A0C2YC48"/>
<keyword evidence="2" id="KW-1185">Reference proteome</keyword>
<name>A0A0C2YC48_HEBCY</name>
<evidence type="ECO:0000313" key="1">
    <source>
        <dbReference type="EMBL" id="KIM47448.1"/>
    </source>
</evidence>
<feature type="non-terminal residue" evidence="1">
    <location>
        <position position="75"/>
    </location>
</feature>